<reference evidence="2 3" key="1">
    <citation type="submission" date="2008-10" db="EMBL/GenBank/DDBJ databases">
        <title>Draft genome sequence of Collinsella stercoris (DSM 13279).</title>
        <authorList>
            <person name="Sudarsanam P."/>
            <person name="Ley R."/>
            <person name="Guruge J."/>
            <person name="Turnbaugh P.J."/>
            <person name="Mahowald M."/>
            <person name="Liep D."/>
            <person name="Gordon J."/>
        </authorList>
    </citation>
    <scope>NUCLEOTIDE SEQUENCE [LARGE SCALE GENOMIC DNA]</scope>
    <source>
        <strain evidence="2 3">DSM 13279</strain>
    </source>
</reference>
<protein>
    <submittedName>
        <fullName evidence="2">Uncharacterized protein</fullName>
    </submittedName>
</protein>
<feature type="transmembrane region" description="Helical" evidence="1">
    <location>
        <begin position="115"/>
        <end position="133"/>
    </location>
</feature>
<gene>
    <name evidence="2" type="ORF">COLSTE_02438</name>
</gene>
<dbReference type="OrthoDB" id="3181195at2"/>
<comment type="caution">
    <text evidence="2">The sequence shown here is derived from an EMBL/GenBank/DDBJ whole genome shotgun (WGS) entry which is preliminary data.</text>
</comment>
<name>B6GEA1_9ACTN</name>
<dbReference type="STRING" id="445975.COLSTE_02438"/>
<keyword evidence="1" id="KW-1133">Transmembrane helix</keyword>
<dbReference type="eggNOG" id="ENOG5030782">
    <property type="taxonomic scope" value="Bacteria"/>
</dbReference>
<dbReference type="EMBL" id="ABXJ01000147">
    <property type="protein sequence ID" value="EEA89374.1"/>
    <property type="molecule type" value="Genomic_DNA"/>
</dbReference>
<accession>B6GEA1</accession>
<keyword evidence="1" id="KW-0472">Membrane</keyword>
<feature type="transmembrane region" description="Helical" evidence="1">
    <location>
        <begin position="145"/>
        <end position="168"/>
    </location>
</feature>
<feature type="transmembrane region" description="Helical" evidence="1">
    <location>
        <begin position="12"/>
        <end position="32"/>
    </location>
</feature>
<feature type="transmembrane region" description="Helical" evidence="1">
    <location>
        <begin position="90"/>
        <end position="109"/>
    </location>
</feature>
<dbReference type="Proteomes" id="UP000003560">
    <property type="component" value="Unassembled WGS sequence"/>
</dbReference>
<organism evidence="2 3">
    <name type="scientific">Collinsella stercoris DSM 13279</name>
    <dbReference type="NCBI Taxonomy" id="445975"/>
    <lineage>
        <taxon>Bacteria</taxon>
        <taxon>Bacillati</taxon>
        <taxon>Actinomycetota</taxon>
        <taxon>Coriobacteriia</taxon>
        <taxon>Coriobacteriales</taxon>
        <taxon>Coriobacteriaceae</taxon>
        <taxon>Collinsella</taxon>
    </lineage>
</organism>
<sequence>MTHTTSTASRRQATIVIIGCAVLFVAFGIMVYSRFCTSIGMAGLYNRSAIGVSFVLFGIAMALFTPCVYLQRMHRKHVDSSQLGREMLGIVLGFLCYVVPFFLAMGALASADSTGPFGIALTIAFGAIPFIYRRHRKQHPISYQHTGSAALVAFCGVFALVSLVGGAYSCSEVIDDLNGGWRQETFAFYEFSIDQPSGRGAVLTPTTYEVALYKNGESVKHRRADARLSVNAADWPQVAAVLDEPMAEVRWYPKTRTLVGARGIVGRNHAGDTID</sequence>
<feature type="transmembrane region" description="Helical" evidence="1">
    <location>
        <begin position="44"/>
        <end position="69"/>
    </location>
</feature>
<dbReference type="AlphaFoldDB" id="B6GEA1"/>
<reference evidence="2 3" key="2">
    <citation type="submission" date="2008-10" db="EMBL/GenBank/DDBJ databases">
        <authorList>
            <person name="Fulton L."/>
            <person name="Clifton S."/>
            <person name="Fulton B."/>
            <person name="Xu J."/>
            <person name="Minx P."/>
            <person name="Pepin K.H."/>
            <person name="Johnson M."/>
            <person name="Thiruvilangam P."/>
            <person name="Bhonagiri V."/>
            <person name="Nash W.E."/>
            <person name="Mardis E.R."/>
            <person name="Wilson R.K."/>
        </authorList>
    </citation>
    <scope>NUCLEOTIDE SEQUENCE [LARGE SCALE GENOMIC DNA]</scope>
    <source>
        <strain evidence="2 3">DSM 13279</strain>
    </source>
</reference>
<keyword evidence="1" id="KW-0812">Transmembrane</keyword>
<proteinExistence type="predicted"/>
<evidence type="ECO:0000256" key="1">
    <source>
        <dbReference type="SAM" id="Phobius"/>
    </source>
</evidence>
<keyword evidence="3" id="KW-1185">Reference proteome</keyword>
<evidence type="ECO:0000313" key="3">
    <source>
        <dbReference type="Proteomes" id="UP000003560"/>
    </source>
</evidence>
<evidence type="ECO:0000313" key="2">
    <source>
        <dbReference type="EMBL" id="EEA89374.1"/>
    </source>
</evidence>
<dbReference type="HOGENOM" id="CLU_1010864_0_0_11"/>
<dbReference type="GeneID" id="98001649"/>
<dbReference type="RefSeq" id="WP_006722060.1">
    <property type="nucleotide sequence ID" value="NZ_CP085935.1"/>
</dbReference>